<accession>A0AAE4E7Z9</accession>
<dbReference type="PANTHER" id="PTHR34413:SF2">
    <property type="entry name" value="PROPHAGE TAIL FIBER ASSEMBLY PROTEIN HOMOLOG TFAE-RELATED"/>
    <property type="match status" value="1"/>
</dbReference>
<comment type="caution">
    <text evidence="1">The sequence shown here is derived from an EMBL/GenBank/DDBJ whole genome shotgun (WGS) entry which is preliminary data.</text>
</comment>
<gene>
    <name evidence="1" type="ORF">PTZ61_12925</name>
</gene>
<dbReference type="AlphaFoldDB" id="A0AAE4E7Z9"/>
<evidence type="ECO:0000313" key="1">
    <source>
        <dbReference type="EMBL" id="MDS0019594.1"/>
    </source>
</evidence>
<sequence>MSYYFSEKECGFYCEEVNDTVPDGAVEISDERYYSLLEGQSRGMLITADAKGNPILVEQPAPTIEQLIASAQVKKSGLMSFVNNAIVPLQDAEDLNLATDEEKQRLVTLKKYRVLLNRVDTSKAPDIEWPEVPDDVA</sequence>
<dbReference type="PANTHER" id="PTHR34413">
    <property type="entry name" value="PROPHAGE TAIL FIBER ASSEMBLY PROTEIN HOMOLOG TFAE-RELATED-RELATED"/>
    <property type="match status" value="1"/>
</dbReference>
<dbReference type="RefSeq" id="WP_310851474.1">
    <property type="nucleotide sequence ID" value="NZ_JARDRS010000006.1"/>
</dbReference>
<dbReference type="Proteomes" id="UP001182277">
    <property type="component" value="Unassembled WGS sequence"/>
</dbReference>
<dbReference type="EMBL" id="JARDRS010000006">
    <property type="protein sequence ID" value="MDS0019594.1"/>
    <property type="molecule type" value="Genomic_DNA"/>
</dbReference>
<evidence type="ECO:0000313" key="2">
    <source>
        <dbReference type="Proteomes" id="UP001182277"/>
    </source>
</evidence>
<proteinExistence type="predicted"/>
<reference evidence="1" key="1">
    <citation type="submission" date="2023-02" db="EMBL/GenBank/DDBJ databases">
        <title>NDM-1 &amp; ACT-7 co producing ST 133 Enterobacter.</title>
        <authorList>
            <person name="Halder G."/>
            <person name="Chaudhuri B."/>
            <person name="Dutta S."/>
        </authorList>
    </citation>
    <scope>NUCLEOTIDE SEQUENCE</scope>
    <source>
        <strain evidence="1">PEER 323</strain>
    </source>
</reference>
<name>A0AAE4E7Z9_9ENTR</name>
<dbReference type="InterPro" id="IPR003458">
    <property type="entry name" value="Phage_T4_Gp38_tail_assem"/>
</dbReference>
<organism evidence="1 2">
    <name type="scientific">Enterobacter hormaechei subsp. steigerwaltii</name>
    <dbReference type="NCBI Taxonomy" id="299766"/>
    <lineage>
        <taxon>Bacteria</taxon>
        <taxon>Pseudomonadati</taxon>
        <taxon>Pseudomonadota</taxon>
        <taxon>Gammaproteobacteria</taxon>
        <taxon>Enterobacterales</taxon>
        <taxon>Enterobacteriaceae</taxon>
        <taxon>Enterobacter</taxon>
        <taxon>Enterobacter cloacae complex</taxon>
    </lineage>
</organism>
<protein>
    <submittedName>
        <fullName evidence="1">Tail fiber assembly protein</fullName>
    </submittedName>
</protein>
<dbReference type="Pfam" id="PF02413">
    <property type="entry name" value="Caudo_TAP"/>
    <property type="match status" value="1"/>
</dbReference>
<dbReference type="InterPro" id="IPR051220">
    <property type="entry name" value="TFA_Chaperone"/>
</dbReference>